<dbReference type="Pfam" id="PF06172">
    <property type="entry name" value="Cupin_5"/>
    <property type="match status" value="1"/>
</dbReference>
<dbReference type="AlphaFoldDB" id="A0A518B5T7"/>
<keyword evidence="3" id="KW-1185">Reference proteome</keyword>
<dbReference type="InterPro" id="IPR009327">
    <property type="entry name" value="Cupin_DUF985"/>
</dbReference>
<reference evidence="2 3" key="1">
    <citation type="submission" date="2019-02" db="EMBL/GenBank/DDBJ databases">
        <title>Deep-cultivation of Planctomycetes and their phenomic and genomic characterization uncovers novel biology.</title>
        <authorList>
            <person name="Wiegand S."/>
            <person name="Jogler M."/>
            <person name="Boedeker C."/>
            <person name="Pinto D."/>
            <person name="Vollmers J."/>
            <person name="Rivas-Marin E."/>
            <person name="Kohn T."/>
            <person name="Peeters S.H."/>
            <person name="Heuer A."/>
            <person name="Rast P."/>
            <person name="Oberbeckmann S."/>
            <person name="Bunk B."/>
            <person name="Jeske O."/>
            <person name="Meyerdierks A."/>
            <person name="Storesund J.E."/>
            <person name="Kallscheuer N."/>
            <person name="Luecker S."/>
            <person name="Lage O.M."/>
            <person name="Pohl T."/>
            <person name="Merkel B.J."/>
            <person name="Hornburger P."/>
            <person name="Mueller R.-W."/>
            <person name="Bruemmer F."/>
            <person name="Labrenz M."/>
            <person name="Spormann A.M."/>
            <person name="Op den Camp H."/>
            <person name="Overmann J."/>
            <person name="Amann R."/>
            <person name="Jetten M.S.M."/>
            <person name="Mascher T."/>
            <person name="Medema M.H."/>
            <person name="Devos D.P."/>
            <person name="Kaster A.-K."/>
            <person name="Ovreas L."/>
            <person name="Rohde M."/>
            <person name="Galperin M.Y."/>
            <person name="Jogler C."/>
        </authorList>
    </citation>
    <scope>NUCLEOTIDE SEQUENCE [LARGE SCALE GENOMIC DNA]</scope>
    <source>
        <strain evidence="2 3">Pan216</strain>
    </source>
</reference>
<dbReference type="InterPro" id="IPR011051">
    <property type="entry name" value="RmlC_Cupin_sf"/>
</dbReference>
<dbReference type="PANTHER" id="PTHR33387">
    <property type="entry name" value="RMLC-LIKE JELLY ROLL FOLD PROTEIN"/>
    <property type="match status" value="1"/>
</dbReference>
<dbReference type="Gene3D" id="2.60.120.10">
    <property type="entry name" value="Jelly Rolls"/>
    <property type="match status" value="1"/>
</dbReference>
<organism evidence="2 3">
    <name type="scientific">Kolteria novifilia</name>
    <dbReference type="NCBI Taxonomy" id="2527975"/>
    <lineage>
        <taxon>Bacteria</taxon>
        <taxon>Pseudomonadati</taxon>
        <taxon>Planctomycetota</taxon>
        <taxon>Planctomycetia</taxon>
        <taxon>Kolteriales</taxon>
        <taxon>Kolteriaceae</taxon>
        <taxon>Kolteria</taxon>
    </lineage>
</organism>
<gene>
    <name evidence="2" type="ORF">Pan216_32020</name>
</gene>
<dbReference type="Proteomes" id="UP000317093">
    <property type="component" value="Chromosome"/>
</dbReference>
<accession>A0A518B5T7</accession>
<name>A0A518B5T7_9BACT</name>
<dbReference type="RefSeq" id="WP_419192564.1">
    <property type="nucleotide sequence ID" value="NZ_CP036279.1"/>
</dbReference>
<evidence type="ECO:0000313" key="2">
    <source>
        <dbReference type="EMBL" id="QDU62335.1"/>
    </source>
</evidence>
<evidence type="ECO:0000259" key="1">
    <source>
        <dbReference type="Pfam" id="PF06172"/>
    </source>
</evidence>
<dbReference type="CDD" id="cd06121">
    <property type="entry name" value="cupin_YML079wp"/>
    <property type="match status" value="1"/>
</dbReference>
<dbReference type="SUPFAM" id="SSF51182">
    <property type="entry name" value="RmlC-like cupins"/>
    <property type="match status" value="1"/>
</dbReference>
<feature type="domain" description="DUF985" evidence="1">
    <location>
        <begin position="11"/>
        <end position="152"/>
    </location>
</feature>
<dbReference type="PANTHER" id="PTHR33387:SF3">
    <property type="entry name" value="DUF985 DOMAIN-CONTAINING PROTEIN"/>
    <property type="match status" value="1"/>
</dbReference>
<evidence type="ECO:0000313" key="3">
    <source>
        <dbReference type="Proteomes" id="UP000317093"/>
    </source>
</evidence>
<dbReference type="EMBL" id="CP036279">
    <property type="protein sequence ID" value="QDU62335.1"/>
    <property type="molecule type" value="Genomic_DNA"/>
</dbReference>
<dbReference type="KEGG" id="knv:Pan216_32020"/>
<dbReference type="InterPro" id="IPR039935">
    <property type="entry name" value="YML079W-like"/>
</dbReference>
<protein>
    <recommendedName>
        <fullName evidence="1">DUF985 domain-containing protein</fullName>
    </recommendedName>
</protein>
<dbReference type="InterPro" id="IPR014710">
    <property type="entry name" value="RmlC-like_jellyroll"/>
</dbReference>
<sequence length="174" mass="19023">MGTSDRITADQVIERLGLSPLPGEGGYYRETYRSKDSLSTELFGGVYSGPAERSAGTAIFYMHTPETYSALHVLPTDEVYHFYAGDPVELTLLDESGVFKDVVLGTDFIHHQVPQFAVPAATWQGSRLIEGGSWALMGTTMAPGFDFADLILAEPKLLAQFPDHAERLKPLMPA</sequence>
<proteinExistence type="predicted"/>